<comment type="caution">
    <text evidence="14">The sequence shown here is derived from an EMBL/GenBank/DDBJ whole genome shotgun (WGS) entry which is preliminary data.</text>
</comment>
<comment type="catalytic activity">
    <reaction evidence="8">
        <text>Couples ATP hydrolysis with the unwinding of duplex DNA by translocating in the 3'-5' direction.</text>
        <dbReference type="EC" id="5.6.2.4"/>
    </reaction>
</comment>
<keyword evidence="4 11" id="KW-0347">Helicase</keyword>
<dbReference type="InterPro" id="IPR000212">
    <property type="entry name" value="DNA_helicase_UvrD/REP"/>
</dbReference>
<dbReference type="EC" id="5.6.2.4" evidence="9"/>
<keyword evidence="5 11" id="KW-0067">ATP-binding</keyword>
<evidence type="ECO:0000256" key="7">
    <source>
        <dbReference type="ARBA" id="ARBA00023235"/>
    </source>
</evidence>
<dbReference type="GO" id="GO:0003677">
    <property type="term" value="F:DNA binding"/>
    <property type="evidence" value="ECO:0007669"/>
    <property type="project" value="UniProtKB-KW"/>
</dbReference>
<dbReference type="PANTHER" id="PTHR11070:SF2">
    <property type="entry name" value="ATP-DEPENDENT DNA HELICASE SRS2"/>
    <property type="match status" value="1"/>
</dbReference>
<dbReference type="CDD" id="cd17932">
    <property type="entry name" value="DEXQc_UvrD"/>
    <property type="match status" value="1"/>
</dbReference>
<evidence type="ECO:0000256" key="8">
    <source>
        <dbReference type="ARBA" id="ARBA00034617"/>
    </source>
</evidence>
<dbReference type="Pfam" id="PF13361">
    <property type="entry name" value="UvrD_C"/>
    <property type="match status" value="2"/>
</dbReference>
<evidence type="ECO:0000256" key="11">
    <source>
        <dbReference type="PROSITE-ProRule" id="PRU00560"/>
    </source>
</evidence>
<sequence>MHEHGFKNDDKLDINQIEKTHTLVFGRLTNEQKNAVLIDHNSSLLIVAGPGTGKTATITARMLFFLLKGYSPILALTFTRKAANELRNRVSMLYLSSVKNFKNKEHELAEESDVLFGVAKGTPSLFLSNSGIFIGTIHSFCWKILKQYSNYLGLPKIMSILDKESSIKLLKSCITEMAKKMPSLSSQISNIFSFSLDSIDTDEVNRDDYDEDSDDEDGEDGISVVSRSNIISNGSKLSELNPNHVDDIKLSSCVKNSELERLLKVIKILKYKKFLNNNLECNIEDVNGNFELLSLYLLYTKRMTENKPYLVDYTDLITLTLRLLEKNEDVRRKIQLSYPYVFCDEFQDTSKLQFRILELLVRGNFRSYEKVLGVSIKNEHECENKIPIGGITVVGDDDQAIYSWRGVETGIFKQFSEIFKENFKITFLTENFRSTNSIISVSTNLVHNNKYRINKSLKTNNAIGIEPKVFFFSRISDEMLWMARTIILLKIKYSYSWSDFAILTRTNDTLFYLEKLFNDYKFIENSASENVDTQNKSNNDNHDKKCWKSMIPSDLVNIDNLKLRSFIDSRTVIPTDNTSRNNIKNTKNLLNKTEILDILSYCRLLVDETADDCFLRVCNRPKRGIGENALKIIELCGFQGISLIRKSTQPLNGINEITTGRSHIDYENGNSLYKPILYVCRKLLNEDVLIDHSIDSKTFKKSLSSIKSFIKVLDKLKEFTSEKKTVAEIINAILEHTGYLDSISCFGNSNKKKKELKKGHDNSVNELDSSFNEKVGSVFDSISRLIKCSEPYVPNSQQPTGLECLICFLQDASNGLLEQKKQDKVSLSTIHKAKGLEWKVVFIPKFLDNIFPLLKENECINNETNKKISIEEERRIVYVAFTRAKERLFLSVPLNLGKASPFVQEANIKFGTKFALPPIKEQIKQVPKTIKGCNWK</sequence>
<evidence type="ECO:0000256" key="1">
    <source>
        <dbReference type="ARBA" id="ARBA00009922"/>
    </source>
</evidence>
<evidence type="ECO:0000256" key="3">
    <source>
        <dbReference type="ARBA" id="ARBA00022801"/>
    </source>
</evidence>
<keyword evidence="3 11" id="KW-0378">Hydrolase</keyword>
<dbReference type="PROSITE" id="PS51198">
    <property type="entry name" value="UVRD_HELICASE_ATP_BIND"/>
    <property type="match status" value="1"/>
</dbReference>
<dbReference type="Proteomes" id="UP001311799">
    <property type="component" value="Unassembled WGS sequence"/>
</dbReference>
<dbReference type="GO" id="GO:0005524">
    <property type="term" value="F:ATP binding"/>
    <property type="evidence" value="ECO:0007669"/>
    <property type="project" value="UniProtKB-UniRule"/>
</dbReference>
<evidence type="ECO:0000256" key="9">
    <source>
        <dbReference type="ARBA" id="ARBA00034808"/>
    </source>
</evidence>
<accession>A0AAV9Y3L4</accession>
<dbReference type="PROSITE" id="PS51217">
    <property type="entry name" value="UVRD_HELICASE_CTER"/>
    <property type="match status" value="1"/>
</dbReference>
<evidence type="ECO:0000256" key="10">
    <source>
        <dbReference type="ARBA" id="ARBA00048988"/>
    </source>
</evidence>
<evidence type="ECO:0000259" key="12">
    <source>
        <dbReference type="PROSITE" id="PS51198"/>
    </source>
</evidence>
<keyword evidence="6" id="KW-0238">DNA-binding</keyword>
<keyword evidence="15" id="KW-1185">Reference proteome</keyword>
<dbReference type="AlphaFoldDB" id="A0AAV9Y3L4"/>
<comment type="catalytic activity">
    <reaction evidence="10">
        <text>ATP + H2O = ADP + phosphate + H(+)</text>
        <dbReference type="Rhea" id="RHEA:13065"/>
        <dbReference type="ChEBI" id="CHEBI:15377"/>
        <dbReference type="ChEBI" id="CHEBI:15378"/>
        <dbReference type="ChEBI" id="CHEBI:30616"/>
        <dbReference type="ChEBI" id="CHEBI:43474"/>
        <dbReference type="ChEBI" id="CHEBI:456216"/>
        <dbReference type="EC" id="5.6.2.4"/>
    </reaction>
</comment>
<comment type="similarity">
    <text evidence="1">Belongs to the helicase family. UvrD subfamily.</text>
</comment>
<dbReference type="Gene3D" id="3.40.50.300">
    <property type="entry name" value="P-loop containing nucleotide triphosphate hydrolases"/>
    <property type="match status" value="4"/>
</dbReference>
<dbReference type="GO" id="GO:0000725">
    <property type="term" value="P:recombinational repair"/>
    <property type="evidence" value="ECO:0007669"/>
    <property type="project" value="TreeGrafter"/>
</dbReference>
<evidence type="ECO:0000259" key="13">
    <source>
        <dbReference type="PROSITE" id="PS51217"/>
    </source>
</evidence>
<evidence type="ECO:0000313" key="15">
    <source>
        <dbReference type="Proteomes" id="UP001311799"/>
    </source>
</evidence>
<dbReference type="PANTHER" id="PTHR11070">
    <property type="entry name" value="UVRD / RECB / PCRA DNA HELICASE FAMILY MEMBER"/>
    <property type="match status" value="1"/>
</dbReference>
<evidence type="ECO:0000313" key="14">
    <source>
        <dbReference type="EMBL" id="KAK6590690.1"/>
    </source>
</evidence>
<dbReference type="Pfam" id="PF00580">
    <property type="entry name" value="UvrD-helicase"/>
    <property type="match status" value="1"/>
</dbReference>
<gene>
    <name evidence="14" type="ORF">RS030_142112</name>
</gene>
<dbReference type="GO" id="GO:0005634">
    <property type="term" value="C:nucleus"/>
    <property type="evidence" value="ECO:0007669"/>
    <property type="project" value="TreeGrafter"/>
</dbReference>
<feature type="binding site" evidence="11">
    <location>
        <begin position="48"/>
        <end position="55"/>
    </location>
    <ligand>
        <name>ATP</name>
        <dbReference type="ChEBI" id="CHEBI:30616"/>
    </ligand>
</feature>
<dbReference type="EMBL" id="JAWDEY010000005">
    <property type="protein sequence ID" value="KAK6590690.1"/>
    <property type="molecule type" value="Genomic_DNA"/>
</dbReference>
<feature type="domain" description="UvrD-like helicase C-terminal" evidence="13">
    <location>
        <begin position="436"/>
        <end position="835"/>
    </location>
</feature>
<evidence type="ECO:0000256" key="6">
    <source>
        <dbReference type="ARBA" id="ARBA00023125"/>
    </source>
</evidence>
<evidence type="ECO:0000256" key="5">
    <source>
        <dbReference type="ARBA" id="ARBA00022840"/>
    </source>
</evidence>
<dbReference type="GO" id="GO:0016787">
    <property type="term" value="F:hydrolase activity"/>
    <property type="evidence" value="ECO:0007669"/>
    <property type="project" value="UniProtKB-UniRule"/>
</dbReference>
<name>A0AAV9Y3L4_9CRYT</name>
<dbReference type="Gene3D" id="1.10.486.10">
    <property type="entry name" value="PCRA, domain 4"/>
    <property type="match status" value="1"/>
</dbReference>
<keyword evidence="7" id="KW-0413">Isomerase</keyword>
<proteinExistence type="inferred from homology"/>
<keyword evidence="2 11" id="KW-0547">Nucleotide-binding</keyword>
<dbReference type="InterPro" id="IPR014016">
    <property type="entry name" value="UvrD-like_ATP-bd"/>
</dbReference>
<organism evidence="14 15">
    <name type="scientific">Cryptosporidium xiaoi</name>
    <dbReference type="NCBI Taxonomy" id="659607"/>
    <lineage>
        <taxon>Eukaryota</taxon>
        <taxon>Sar</taxon>
        <taxon>Alveolata</taxon>
        <taxon>Apicomplexa</taxon>
        <taxon>Conoidasida</taxon>
        <taxon>Coccidia</taxon>
        <taxon>Eucoccidiorida</taxon>
        <taxon>Eimeriorina</taxon>
        <taxon>Cryptosporidiidae</taxon>
        <taxon>Cryptosporidium</taxon>
    </lineage>
</organism>
<dbReference type="InterPro" id="IPR014017">
    <property type="entry name" value="DNA_helicase_UvrD-like_C"/>
</dbReference>
<evidence type="ECO:0000256" key="4">
    <source>
        <dbReference type="ARBA" id="ARBA00022806"/>
    </source>
</evidence>
<dbReference type="InterPro" id="IPR013986">
    <property type="entry name" value="DExx_box_DNA_helicase_dom_sf"/>
</dbReference>
<reference evidence="14 15" key="1">
    <citation type="submission" date="2023-10" db="EMBL/GenBank/DDBJ databases">
        <title>Comparative genomics analysis reveals potential genetic determinants of host preference in Cryptosporidium xiaoi.</title>
        <authorList>
            <person name="Xiao L."/>
            <person name="Li J."/>
        </authorList>
    </citation>
    <scope>NUCLEOTIDE SEQUENCE [LARGE SCALE GENOMIC DNA]</scope>
    <source>
        <strain evidence="14 15">52996</strain>
    </source>
</reference>
<dbReference type="SUPFAM" id="SSF52540">
    <property type="entry name" value="P-loop containing nucleoside triphosphate hydrolases"/>
    <property type="match status" value="1"/>
</dbReference>
<feature type="domain" description="UvrD-like helicase ATP-binding" evidence="12">
    <location>
        <begin position="27"/>
        <end position="435"/>
    </location>
</feature>
<dbReference type="GO" id="GO:0043138">
    <property type="term" value="F:3'-5' DNA helicase activity"/>
    <property type="evidence" value="ECO:0007669"/>
    <property type="project" value="UniProtKB-EC"/>
</dbReference>
<evidence type="ECO:0000256" key="2">
    <source>
        <dbReference type="ARBA" id="ARBA00022741"/>
    </source>
</evidence>
<dbReference type="InterPro" id="IPR027417">
    <property type="entry name" value="P-loop_NTPase"/>
</dbReference>
<protein>
    <recommendedName>
        <fullName evidence="9">DNA 3'-5' helicase</fullName>
        <ecNumber evidence="9">5.6.2.4</ecNumber>
    </recommendedName>
</protein>
<dbReference type="Gene3D" id="1.10.10.160">
    <property type="match status" value="1"/>
</dbReference>